<sequence length="153" mass="17246">MLTALSVSIPSVEANGKATQVQTMPEKSDVAVKPQQQPDTLPHITGIITDEAGDPIWYTSVRLDTTTIGTSTDTTGRFDLEIPSDYKEKTIMLVISYPGFYTQEVILPLAGIPNTSHEPMLCITMHPQYKGGIEFRRITLWERLRYKVRHLFH</sequence>
<proteinExistence type="predicted"/>
<dbReference type="Proteomes" id="UP000830198">
    <property type="component" value="Chromosome"/>
</dbReference>
<keyword evidence="2" id="KW-1185">Reference proteome</keyword>
<dbReference type="RefSeq" id="WP_247812946.1">
    <property type="nucleotide sequence ID" value="NZ_CP095855.1"/>
</dbReference>
<gene>
    <name evidence="1" type="ORF">MYF79_05670</name>
</gene>
<reference evidence="1 2" key="1">
    <citation type="submission" date="2022-04" db="EMBL/GenBank/DDBJ databases">
        <title>The arsenic-methylating capacity of Chitinophaga filiformis YT5 during chitin decomposition.</title>
        <authorList>
            <person name="Chen G."/>
            <person name="Liang Y."/>
        </authorList>
    </citation>
    <scope>NUCLEOTIDE SEQUENCE [LARGE SCALE GENOMIC DNA]</scope>
    <source>
        <strain evidence="1 2">YT5</strain>
    </source>
</reference>
<dbReference type="EMBL" id="CP095855">
    <property type="protein sequence ID" value="UPK70784.1"/>
    <property type="molecule type" value="Genomic_DNA"/>
</dbReference>
<protein>
    <submittedName>
        <fullName evidence="1">Carboxypeptidase-like regulatory domain-containing protein</fullName>
    </submittedName>
</protein>
<name>A0ABY4I684_CHIFI</name>
<evidence type="ECO:0000313" key="1">
    <source>
        <dbReference type="EMBL" id="UPK70784.1"/>
    </source>
</evidence>
<dbReference type="InterPro" id="IPR008969">
    <property type="entry name" value="CarboxyPept-like_regulatory"/>
</dbReference>
<evidence type="ECO:0000313" key="2">
    <source>
        <dbReference type="Proteomes" id="UP000830198"/>
    </source>
</evidence>
<dbReference type="Pfam" id="PF13620">
    <property type="entry name" value="CarboxypepD_reg"/>
    <property type="match status" value="1"/>
</dbReference>
<accession>A0ABY4I684</accession>
<dbReference type="SUPFAM" id="SSF49464">
    <property type="entry name" value="Carboxypeptidase regulatory domain-like"/>
    <property type="match status" value="1"/>
</dbReference>
<organism evidence="1 2">
    <name type="scientific">Chitinophaga filiformis</name>
    <name type="common">Myxococcus filiformis</name>
    <name type="synonym">Flexibacter filiformis</name>
    <dbReference type="NCBI Taxonomy" id="104663"/>
    <lineage>
        <taxon>Bacteria</taxon>
        <taxon>Pseudomonadati</taxon>
        <taxon>Bacteroidota</taxon>
        <taxon>Chitinophagia</taxon>
        <taxon>Chitinophagales</taxon>
        <taxon>Chitinophagaceae</taxon>
        <taxon>Chitinophaga</taxon>
    </lineage>
</organism>
<dbReference type="Gene3D" id="2.60.40.1120">
    <property type="entry name" value="Carboxypeptidase-like, regulatory domain"/>
    <property type="match status" value="1"/>
</dbReference>